<feature type="region of interest" description="Disordered" evidence="1">
    <location>
        <begin position="18"/>
        <end position="114"/>
    </location>
</feature>
<feature type="compositionally biased region" description="Low complexity" evidence="1">
    <location>
        <begin position="868"/>
        <end position="885"/>
    </location>
</feature>
<feature type="compositionally biased region" description="Basic residues" evidence="1">
    <location>
        <begin position="806"/>
        <end position="815"/>
    </location>
</feature>
<dbReference type="EMBL" id="ML975318">
    <property type="protein sequence ID" value="KAF1833437.1"/>
    <property type="molecule type" value="Genomic_DNA"/>
</dbReference>
<feature type="region of interest" description="Disordered" evidence="1">
    <location>
        <begin position="710"/>
        <end position="930"/>
    </location>
</feature>
<proteinExistence type="predicted"/>
<evidence type="ECO:0000256" key="1">
    <source>
        <dbReference type="SAM" id="MobiDB-lite"/>
    </source>
</evidence>
<feature type="compositionally biased region" description="Basic and acidic residues" evidence="1">
    <location>
        <begin position="28"/>
        <end position="38"/>
    </location>
</feature>
<gene>
    <name evidence="2" type="ORF">BDW02DRAFT_569996</name>
</gene>
<protein>
    <submittedName>
        <fullName evidence="2">Uncharacterized protein</fullName>
    </submittedName>
</protein>
<accession>A0A6A5KDH9</accession>
<feature type="compositionally biased region" description="Polar residues" evidence="1">
    <location>
        <begin position="853"/>
        <end position="867"/>
    </location>
</feature>
<dbReference type="OrthoDB" id="4159838at2759"/>
<evidence type="ECO:0000313" key="3">
    <source>
        <dbReference type="Proteomes" id="UP000800040"/>
    </source>
</evidence>
<dbReference type="Proteomes" id="UP000800040">
    <property type="component" value="Unassembled WGS sequence"/>
</dbReference>
<organism evidence="2 3">
    <name type="scientific">Decorospora gaudefroyi</name>
    <dbReference type="NCBI Taxonomy" id="184978"/>
    <lineage>
        <taxon>Eukaryota</taxon>
        <taxon>Fungi</taxon>
        <taxon>Dikarya</taxon>
        <taxon>Ascomycota</taxon>
        <taxon>Pezizomycotina</taxon>
        <taxon>Dothideomycetes</taxon>
        <taxon>Pleosporomycetidae</taxon>
        <taxon>Pleosporales</taxon>
        <taxon>Pleosporineae</taxon>
        <taxon>Pleosporaceae</taxon>
        <taxon>Decorospora</taxon>
    </lineage>
</organism>
<dbReference type="AlphaFoldDB" id="A0A6A5KDH9"/>
<name>A0A6A5KDH9_9PLEO</name>
<keyword evidence="3" id="KW-1185">Reference proteome</keyword>
<reference evidence="2" key="1">
    <citation type="submission" date="2020-01" db="EMBL/GenBank/DDBJ databases">
        <authorList>
            <consortium name="DOE Joint Genome Institute"/>
            <person name="Haridas S."/>
            <person name="Albert R."/>
            <person name="Binder M."/>
            <person name="Bloem J."/>
            <person name="Labutti K."/>
            <person name="Salamov A."/>
            <person name="Andreopoulos B."/>
            <person name="Baker S.E."/>
            <person name="Barry K."/>
            <person name="Bills G."/>
            <person name="Bluhm B.H."/>
            <person name="Cannon C."/>
            <person name="Castanera R."/>
            <person name="Culley D.E."/>
            <person name="Daum C."/>
            <person name="Ezra D."/>
            <person name="Gonzalez J.B."/>
            <person name="Henrissat B."/>
            <person name="Kuo A."/>
            <person name="Liang C."/>
            <person name="Lipzen A."/>
            <person name="Lutzoni F."/>
            <person name="Magnuson J."/>
            <person name="Mondo S."/>
            <person name="Nolan M."/>
            <person name="Ohm R."/>
            <person name="Pangilinan J."/>
            <person name="Park H.-J."/>
            <person name="Ramirez L."/>
            <person name="Alfaro M."/>
            <person name="Sun H."/>
            <person name="Tritt A."/>
            <person name="Yoshinaga Y."/>
            <person name="Zwiers L.-H."/>
            <person name="Turgeon B.G."/>
            <person name="Goodwin S.B."/>
            <person name="Spatafora J.W."/>
            <person name="Crous P.W."/>
            <person name="Grigoriev I.V."/>
        </authorList>
    </citation>
    <scope>NUCLEOTIDE SEQUENCE</scope>
    <source>
        <strain evidence="2">P77</strain>
    </source>
</reference>
<sequence>MSADDTLPWTTSRCNRLLRPLSSKLAKLRKEQERERPRTATGEARNASSAFAIKGSPHKTTNFTRPAHKRRGFEKASDPDWRPGAKPGAVRKTTYGGRGRGRAAGLQRANSDVTNASRPGEIAFTPLVSRMGTQLHSSPCVPISPLRKYAKNRGPLLVTMNAPVTHMAGDVHKLVQGLSEAFANLLQATTTGNEKRWKGTRSLMGVCLRKLPVYIELEDYFAKLDRLEEDGEDEDRDVANDVYEHLEAQFEQEHGQGWRPFKQVVRAHGTALICGAITDQVLGLVNALVLVTHCLNASAWDEAERLLLAYAPLMEPVCMPLGTGANLFDPMRPYLYSVKSFVDQTGRHRLLYEILEHMVALELLPLEWLATDAMRPIWDRFVRTISENDHRTLASASRFFETVTLASMGLPDERLLDDEVTGSVSRRLQPSARATLRQALDTTFSSLLTVMCSIAMVNSSRDDAAGQDIARRITRIINAVAITISSRHDLQDELKLLDPPPEDLQTMAQRGLWVNFASCLVHLEDFHNDAGLISFPTTASISQMNWIAVQYLLVAKNPSKINLASILATIPSFISSIARGTGRIWKDDGFNQLQRLVTALMATFDCRLPHKLWTMKRLALESALEFAHSTGDAEHMAFACDIEKKMQTKGRLVIINSPQKNDSPTTSGGFRWEEGIGEWVTCTPFVQQNVRRQAQKPVRALQLLPTPVQSEDERLDVSEVEDGLPDTVPDTPNWATTVVYDDDAEPESSPIKKAPRPCTSSLGKRTRPASPMIVIPAKRMHMTPPDSPAIKYYPNLPEDKPDAPRRSRRPRHKLHAPTSRLRTQRSRNSLESGLRSLKPTTYAEVAHHDSEPKTSSPSQDDADTSSVSPQSIRRTRSSSSHGTTRNIRSLRSRNYLESATDNDDVSERDELSKTPAARPALRKRPSRMSHAAVLHKRQNRGYHANYAAAAGLVPLHSDDGSEDELSFH</sequence>
<feature type="compositionally biased region" description="Basic and acidic residues" evidence="1">
    <location>
        <begin position="73"/>
        <end position="83"/>
    </location>
</feature>
<evidence type="ECO:0000313" key="2">
    <source>
        <dbReference type="EMBL" id="KAF1833437.1"/>
    </source>
</evidence>
<feature type="compositionally biased region" description="Basic residues" evidence="1">
    <location>
        <begin position="920"/>
        <end position="930"/>
    </location>
</feature>